<dbReference type="HAMAP" id="MF_00244">
    <property type="entry name" value="NaMN_adenylyltr"/>
    <property type="match status" value="1"/>
</dbReference>
<dbReference type="GO" id="GO:0005524">
    <property type="term" value="F:ATP binding"/>
    <property type="evidence" value="ECO:0007669"/>
    <property type="project" value="UniProtKB-KW"/>
</dbReference>
<keyword evidence="3 10" id="KW-0662">Pyridine nucleotide biosynthesis</keyword>
<feature type="domain" description="Cytidyltransferase-like" evidence="11">
    <location>
        <begin position="11"/>
        <end position="178"/>
    </location>
</feature>
<comment type="catalytic activity">
    <reaction evidence="9 10">
        <text>nicotinate beta-D-ribonucleotide + ATP + H(+) = deamido-NAD(+) + diphosphate</text>
        <dbReference type="Rhea" id="RHEA:22860"/>
        <dbReference type="ChEBI" id="CHEBI:15378"/>
        <dbReference type="ChEBI" id="CHEBI:30616"/>
        <dbReference type="ChEBI" id="CHEBI:33019"/>
        <dbReference type="ChEBI" id="CHEBI:57502"/>
        <dbReference type="ChEBI" id="CHEBI:58437"/>
        <dbReference type="EC" id="2.7.7.18"/>
    </reaction>
</comment>
<dbReference type="SUPFAM" id="SSF52374">
    <property type="entry name" value="Nucleotidylyl transferase"/>
    <property type="match status" value="1"/>
</dbReference>
<dbReference type="EMBL" id="QGGY01000001">
    <property type="protein sequence ID" value="PWJ79280.1"/>
    <property type="molecule type" value="Genomic_DNA"/>
</dbReference>
<evidence type="ECO:0000256" key="3">
    <source>
        <dbReference type="ARBA" id="ARBA00022642"/>
    </source>
</evidence>
<dbReference type="NCBIfam" id="NF000840">
    <property type="entry name" value="PRK00071.1-3"/>
    <property type="match status" value="1"/>
</dbReference>
<comment type="function">
    <text evidence="1 10">Catalyzes the reversible adenylation of nicotinate mononucleotide (NaMN) to nicotinic acid adenine dinucleotide (NaAD).</text>
</comment>
<evidence type="ECO:0000256" key="5">
    <source>
        <dbReference type="ARBA" id="ARBA00022695"/>
    </source>
</evidence>
<keyword evidence="4 10" id="KW-0808">Transferase</keyword>
<dbReference type="InterPro" id="IPR014729">
    <property type="entry name" value="Rossmann-like_a/b/a_fold"/>
</dbReference>
<dbReference type="NCBIfam" id="TIGR00125">
    <property type="entry name" value="cyt_tran_rel"/>
    <property type="match status" value="1"/>
</dbReference>
<keyword evidence="8 10" id="KW-0520">NAD</keyword>
<keyword evidence="5 10" id="KW-0548">Nucleotidyltransferase</keyword>
<evidence type="ECO:0000256" key="2">
    <source>
        <dbReference type="ARBA" id="ARBA00005019"/>
    </source>
</evidence>
<evidence type="ECO:0000256" key="1">
    <source>
        <dbReference type="ARBA" id="ARBA00002324"/>
    </source>
</evidence>
<evidence type="ECO:0000256" key="10">
    <source>
        <dbReference type="HAMAP-Rule" id="MF_00244"/>
    </source>
</evidence>
<organism evidence="12 13">
    <name type="scientific">Murimonas intestini</name>
    <dbReference type="NCBI Taxonomy" id="1337051"/>
    <lineage>
        <taxon>Bacteria</taxon>
        <taxon>Bacillati</taxon>
        <taxon>Bacillota</taxon>
        <taxon>Clostridia</taxon>
        <taxon>Lachnospirales</taxon>
        <taxon>Lachnospiraceae</taxon>
        <taxon>Murimonas</taxon>
    </lineage>
</organism>
<dbReference type="Gene3D" id="3.40.50.620">
    <property type="entry name" value="HUPs"/>
    <property type="match status" value="1"/>
</dbReference>
<dbReference type="InterPro" id="IPR004821">
    <property type="entry name" value="Cyt_trans-like"/>
</dbReference>
<dbReference type="RefSeq" id="WP_109624675.1">
    <property type="nucleotide sequence ID" value="NZ_CABJAT010000001.1"/>
</dbReference>
<protein>
    <recommendedName>
        <fullName evidence="10">Probable nicotinate-nucleotide adenylyltransferase</fullName>
        <ecNumber evidence="10">2.7.7.18</ecNumber>
    </recommendedName>
    <alternativeName>
        <fullName evidence="10">Deamido-NAD(+) diphosphorylase</fullName>
    </alternativeName>
    <alternativeName>
        <fullName evidence="10">Deamido-NAD(+) pyrophosphorylase</fullName>
    </alternativeName>
    <alternativeName>
        <fullName evidence="10">Nicotinate mononucleotide adenylyltransferase</fullName>
        <shortName evidence="10">NaMN adenylyltransferase</shortName>
    </alternativeName>
</protein>
<comment type="caution">
    <text evidence="12">The sequence shown here is derived from an EMBL/GenBank/DDBJ whole genome shotgun (WGS) entry which is preliminary data.</text>
</comment>
<dbReference type="GO" id="GO:0009435">
    <property type="term" value="P:NAD+ biosynthetic process"/>
    <property type="evidence" value="ECO:0007669"/>
    <property type="project" value="UniProtKB-UniRule"/>
</dbReference>
<dbReference type="Proteomes" id="UP000245412">
    <property type="component" value="Unassembled WGS sequence"/>
</dbReference>
<reference evidence="12 13" key="1">
    <citation type="submission" date="2018-05" db="EMBL/GenBank/DDBJ databases">
        <authorList>
            <person name="Goeker M."/>
            <person name="Huntemann M."/>
            <person name="Clum A."/>
            <person name="Pillay M."/>
            <person name="Palaniappan K."/>
            <person name="Varghese N."/>
            <person name="Mikhailova N."/>
            <person name="Stamatis D."/>
            <person name="Reddy T."/>
            <person name="Daum C."/>
            <person name="Shapiro N."/>
            <person name="Ivanova N."/>
            <person name="Kyrpides N."/>
            <person name="Woyke T."/>
        </authorList>
    </citation>
    <scope>NUCLEOTIDE SEQUENCE [LARGE SCALE GENOMIC DNA]</scope>
    <source>
        <strain evidence="12 13">DSM 26524</strain>
    </source>
</reference>
<evidence type="ECO:0000256" key="6">
    <source>
        <dbReference type="ARBA" id="ARBA00022741"/>
    </source>
</evidence>
<evidence type="ECO:0000256" key="4">
    <source>
        <dbReference type="ARBA" id="ARBA00022679"/>
    </source>
</evidence>
<evidence type="ECO:0000313" key="12">
    <source>
        <dbReference type="EMBL" id="PWJ79280.1"/>
    </source>
</evidence>
<dbReference type="PANTHER" id="PTHR39321:SF3">
    <property type="entry name" value="PHOSPHOPANTETHEINE ADENYLYLTRANSFERASE"/>
    <property type="match status" value="1"/>
</dbReference>
<evidence type="ECO:0000256" key="8">
    <source>
        <dbReference type="ARBA" id="ARBA00023027"/>
    </source>
</evidence>
<dbReference type="AlphaFoldDB" id="A0AB73TAR4"/>
<comment type="similarity">
    <text evidence="10">Belongs to the NadD family.</text>
</comment>
<keyword evidence="6 10" id="KW-0547">Nucleotide-binding</keyword>
<dbReference type="NCBIfam" id="TIGR00482">
    <property type="entry name" value="nicotinate (nicotinamide) nucleotide adenylyltransferase"/>
    <property type="match status" value="1"/>
</dbReference>
<dbReference type="InterPro" id="IPR005248">
    <property type="entry name" value="NadD/NMNAT"/>
</dbReference>
<comment type="pathway">
    <text evidence="2 10">Cofactor biosynthesis; NAD(+) biosynthesis; deamido-NAD(+) from nicotinate D-ribonucleotide: step 1/1.</text>
</comment>
<proteinExistence type="inferred from homology"/>
<evidence type="ECO:0000256" key="7">
    <source>
        <dbReference type="ARBA" id="ARBA00022840"/>
    </source>
</evidence>
<dbReference type="CDD" id="cd02165">
    <property type="entry name" value="NMNAT"/>
    <property type="match status" value="1"/>
</dbReference>
<dbReference type="GO" id="GO:0004515">
    <property type="term" value="F:nicotinate-nucleotide adenylyltransferase activity"/>
    <property type="evidence" value="ECO:0007669"/>
    <property type="project" value="UniProtKB-UniRule"/>
</dbReference>
<dbReference type="PANTHER" id="PTHR39321">
    <property type="entry name" value="NICOTINATE-NUCLEOTIDE ADENYLYLTRANSFERASE-RELATED"/>
    <property type="match status" value="1"/>
</dbReference>
<dbReference type="EC" id="2.7.7.18" evidence="10"/>
<dbReference type="Pfam" id="PF01467">
    <property type="entry name" value="CTP_transf_like"/>
    <property type="match status" value="1"/>
</dbReference>
<evidence type="ECO:0000313" key="13">
    <source>
        <dbReference type="Proteomes" id="UP000245412"/>
    </source>
</evidence>
<name>A0AB73TAR4_9FIRM</name>
<keyword evidence="7 10" id="KW-0067">ATP-binding</keyword>
<evidence type="ECO:0000259" key="11">
    <source>
        <dbReference type="Pfam" id="PF01467"/>
    </source>
</evidence>
<accession>A0AB73TAR4</accession>
<sequence>MDTKKMRKVGIMGGTFDPIHIGHLILGENAFLQFGLDQVLFMPSGNPPHKRDRRGRASTLQRVEMVQEAIGPNSHFALSLAETHDEGYTYTKETLERLKAENPDTEYYFIIGADSLFSFESWKEPEKICGLCTLVAAVRNHISGEEMDAQICYLKEKLGAQILKLDTPNIDISSGTIRSWLSLGKSIRYYVPDEVIRYIEKHGLYKECDDNE</sequence>
<keyword evidence="13" id="KW-1185">Reference proteome</keyword>
<evidence type="ECO:0000256" key="9">
    <source>
        <dbReference type="ARBA" id="ARBA00048721"/>
    </source>
</evidence>
<gene>
    <name evidence="10" type="primary">nadD</name>
    <name evidence="12" type="ORF">C7383_101661</name>
</gene>